<feature type="region of interest" description="Disordered" evidence="1">
    <location>
        <begin position="1"/>
        <end position="26"/>
    </location>
</feature>
<organism evidence="2 3">
    <name type="scientific">Panicum miliaceum</name>
    <name type="common">Proso millet</name>
    <name type="synonym">Broomcorn millet</name>
    <dbReference type="NCBI Taxonomy" id="4540"/>
    <lineage>
        <taxon>Eukaryota</taxon>
        <taxon>Viridiplantae</taxon>
        <taxon>Streptophyta</taxon>
        <taxon>Embryophyta</taxon>
        <taxon>Tracheophyta</taxon>
        <taxon>Spermatophyta</taxon>
        <taxon>Magnoliopsida</taxon>
        <taxon>Liliopsida</taxon>
        <taxon>Poales</taxon>
        <taxon>Poaceae</taxon>
        <taxon>PACMAD clade</taxon>
        <taxon>Panicoideae</taxon>
        <taxon>Panicodae</taxon>
        <taxon>Paniceae</taxon>
        <taxon>Panicinae</taxon>
        <taxon>Panicum</taxon>
        <taxon>Panicum sect. Panicum</taxon>
    </lineage>
</organism>
<keyword evidence="3" id="KW-1185">Reference proteome</keyword>
<gene>
    <name evidence="2" type="ORF">C2845_PM02G13390</name>
</gene>
<accession>A0A3L6SAX6</accession>
<proteinExistence type="predicted"/>
<dbReference type="EMBL" id="PQIB02000005">
    <property type="protein sequence ID" value="RLN17689.1"/>
    <property type="molecule type" value="Genomic_DNA"/>
</dbReference>
<comment type="caution">
    <text evidence="2">The sequence shown here is derived from an EMBL/GenBank/DDBJ whole genome shotgun (WGS) entry which is preliminary data.</text>
</comment>
<evidence type="ECO:0000313" key="2">
    <source>
        <dbReference type="EMBL" id="RLN17689.1"/>
    </source>
</evidence>
<feature type="compositionally biased region" description="Basic and acidic residues" evidence="1">
    <location>
        <begin position="61"/>
        <end position="70"/>
    </location>
</feature>
<reference evidence="3" key="1">
    <citation type="journal article" date="2019" name="Nat. Commun.">
        <title>The genome of broomcorn millet.</title>
        <authorList>
            <person name="Zou C."/>
            <person name="Miki D."/>
            <person name="Li D."/>
            <person name="Tang Q."/>
            <person name="Xiao L."/>
            <person name="Rajput S."/>
            <person name="Deng P."/>
            <person name="Jia W."/>
            <person name="Huang R."/>
            <person name="Zhang M."/>
            <person name="Sun Y."/>
            <person name="Hu J."/>
            <person name="Fu X."/>
            <person name="Schnable P.S."/>
            <person name="Li F."/>
            <person name="Zhang H."/>
            <person name="Feng B."/>
            <person name="Zhu X."/>
            <person name="Liu R."/>
            <person name="Schnable J.C."/>
            <person name="Zhu J.-K."/>
            <person name="Zhang H."/>
        </authorList>
    </citation>
    <scope>NUCLEOTIDE SEQUENCE [LARGE SCALE GENOMIC DNA]</scope>
</reference>
<protein>
    <submittedName>
        <fullName evidence="2">Uncharacterized protein</fullName>
    </submittedName>
</protein>
<sequence>MQVKKLMTIRMGKAKATDKGEKHKRKENKLVEGDWSYNKCSRNDLLRLVKEGLLQERDLFSAKNPPRQEDVNLYMSMPPMPEIERPNHLRPSAHQKKHESRPNVDPMTEEEDEDTTMTAPWRT</sequence>
<dbReference type="AlphaFoldDB" id="A0A3L6SAX6"/>
<name>A0A3L6SAX6_PANMI</name>
<evidence type="ECO:0000313" key="3">
    <source>
        <dbReference type="Proteomes" id="UP000275267"/>
    </source>
</evidence>
<dbReference type="OrthoDB" id="10645348at2759"/>
<feature type="region of interest" description="Disordered" evidence="1">
    <location>
        <begin position="61"/>
        <end position="123"/>
    </location>
</feature>
<dbReference type="Proteomes" id="UP000275267">
    <property type="component" value="Unassembled WGS sequence"/>
</dbReference>
<evidence type="ECO:0000256" key="1">
    <source>
        <dbReference type="SAM" id="MobiDB-lite"/>
    </source>
</evidence>